<dbReference type="RefSeq" id="WP_046479150.1">
    <property type="nucleotide sequence ID" value="NZ_LN829118.1"/>
</dbReference>
<comment type="function">
    <text evidence="4">Has an important function as a repair enzyme for proteins that have been inactivated by oxidation. Catalyzes the reversible oxidation-reduction of methionine sulfoxide in proteins to methionine.</text>
</comment>
<evidence type="ECO:0000256" key="2">
    <source>
        <dbReference type="ARBA" id="ARBA00047806"/>
    </source>
</evidence>
<dbReference type="AlphaFoldDB" id="A0A0D6JHE1"/>
<dbReference type="KEGG" id="fil:BN1229_v1_3362"/>
<gene>
    <name evidence="4 6" type="primary">msrA</name>
    <name evidence="6" type="ORF">YBN1229_v1_2560</name>
</gene>
<dbReference type="SUPFAM" id="SSF55068">
    <property type="entry name" value="Peptide methionine sulfoxide reductase"/>
    <property type="match status" value="1"/>
</dbReference>
<dbReference type="InterPro" id="IPR036509">
    <property type="entry name" value="Met_Sox_Rdtase_MsrA_sf"/>
</dbReference>
<dbReference type="PANTHER" id="PTHR43774:SF1">
    <property type="entry name" value="PEPTIDE METHIONINE SULFOXIDE REDUCTASE MSRA 2"/>
    <property type="match status" value="1"/>
</dbReference>
<evidence type="ECO:0000259" key="5">
    <source>
        <dbReference type="Pfam" id="PF01625"/>
    </source>
</evidence>
<feature type="active site" evidence="4">
    <location>
        <position position="55"/>
    </location>
</feature>
<proteinExistence type="inferred from homology"/>
<evidence type="ECO:0000256" key="4">
    <source>
        <dbReference type="HAMAP-Rule" id="MF_01401"/>
    </source>
</evidence>
<dbReference type="GO" id="GO:0008113">
    <property type="term" value="F:peptide-methionine (S)-S-oxide reductase activity"/>
    <property type="evidence" value="ECO:0007669"/>
    <property type="project" value="UniProtKB-UniRule"/>
</dbReference>
<comment type="catalytic activity">
    <reaction evidence="3 4">
        <text>[thioredoxin]-disulfide + L-methionine + H2O = L-methionine (S)-S-oxide + [thioredoxin]-dithiol</text>
        <dbReference type="Rhea" id="RHEA:19993"/>
        <dbReference type="Rhea" id="RHEA-COMP:10698"/>
        <dbReference type="Rhea" id="RHEA-COMP:10700"/>
        <dbReference type="ChEBI" id="CHEBI:15377"/>
        <dbReference type="ChEBI" id="CHEBI:29950"/>
        <dbReference type="ChEBI" id="CHEBI:50058"/>
        <dbReference type="ChEBI" id="CHEBI:57844"/>
        <dbReference type="ChEBI" id="CHEBI:58772"/>
        <dbReference type="EC" id="1.8.4.11"/>
    </reaction>
</comment>
<protein>
    <recommendedName>
        <fullName evidence="4">Peptide methionine sulfoxide reductase MsrA</fullName>
        <shortName evidence="4">Protein-methionine-S-oxide reductase</shortName>
        <ecNumber evidence="4">1.8.4.11</ecNumber>
    </recommendedName>
    <alternativeName>
        <fullName evidence="4">Peptide-methionine (S)-S-oxide reductase</fullName>
        <shortName evidence="4">Peptide Met(O) reductase</shortName>
    </alternativeName>
</protein>
<keyword evidence="7" id="KW-1185">Reference proteome</keyword>
<evidence type="ECO:0000313" key="7">
    <source>
        <dbReference type="Proteomes" id="UP000033187"/>
    </source>
</evidence>
<dbReference type="NCBIfam" id="TIGR00401">
    <property type="entry name" value="msrA"/>
    <property type="match status" value="1"/>
</dbReference>
<comment type="catalytic activity">
    <reaction evidence="2 4">
        <text>L-methionyl-[protein] + [thioredoxin]-disulfide + H2O = L-methionyl-(S)-S-oxide-[protein] + [thioredoxin]-dithiol</text>
        <dbReference type="Rhea" id="RHEA:14217"/>
        <dbReference type="Rhea" id="RHEA-COMP:10698"/>
        <dbReference type="Rhea" id="RHEA-COMP:10700"/>
        <dbReference type="Rhea" id="RHEA-COMP:12313"/>
        <dbReference type="Rhea" id="RHEA-COMP:12315"/>
        <dbReference type="ChEBI" id="CHEBI:15377"/>
        <dbReference type="ChEBI" id="CHEBI:16044"/>
        <dbReference type="ChEBI" id="CHEBI:29950"/>
        <dbReference type="ChEBI" id="CHEBI:44120"/>
        <dbReference type="ChEBI" id="CHEBI:50058"/>
        <dbReference type="EC" id="1.8.4.11"/>
    </reaction>
</comment>
<dbReference type="KEGG" id="fiy:BN1229_v1_2560"/>
<evidence type="ECO:0000313" key="6">
    <source>
        <dbReference type="EMBL" id="CPR20326.1"/>
    </source>
</evidence>
<dbReference type="InterPro" id="IPR002569">
    <property type="entry name" value="Met_Sox_Rdtase_MsrA_dom"/>
</dbReference>
<keyword evidence="1 4" id="KW-0560">Oxidoreductase</keyword>
<dbReference type="Pfam" id="PF01625">
    <property type="entry name" value="PMSR"/>
    <property type="match status" value="1"/>
</dbReference>
<dbReference type="GO" id="GO:0033744">
    <property type="term" value="F:L-methionine:thioredoxin-disulfide S-oxidoreductase activity"/>
    <property type="evidence" value="ECO:0007669"/>
    <property type="project" value="RHEA"/>
</dbReference>
<dbReference type="Gene3D" id="3.30.1060.10">
    <property type="entry name" value="Peptide methionine sulphoxide reductase MsrA"/>
    <property type="match status" value="1"/>
</dbReference>
<dbReference type="EMBL" id="LN829119">
    <property type="protein sequence ID" value="CPR20326.1"/>
    <property type="molecule type" value="Genomic_DNA"/>
</dbReference>
<dbReference type="OrthoDB" id="4174719at2"/>
<name>A0A0D6JHE1_9HYPH</name>
<evidence type="ECO:0000256" key="3">
    <source>
        <dbReference type="ARBA" id="ARBA00048782"/>
    </source>
</evidence>
<feature type="domain" description="Peptide methionine sulphoxide reductase MsrA" evidence="5">
    <location>
        <begin position="49"/>
        <end position="199"/>
    </location>
</feature>
<comment type="similarity">
    <text evidence="4">Belongs to the MsrA Met sulfoxide reductase family.</text>
</comment>
<sequence>MRMSRGFWFSISGLVIAALAAGVVGLGAQAPSHAKTEGSVSKNAKLDVATFGSGCFWCTEADFDKVKGVVSTISGYMGGKTPNPTYESVSAGGTGYVEVLQVTYDPSQVSYKTLLDYYWRHTDVVDGGGQFCDRGDQYKPVIFVHTPEQRQLAEAGKAELEKSGRFSKPIAVQIVAASTFTPAEDYHQDYYEKNPLKYRYYRYSCGRDARIKQLWGSGATH</sequence>
<evidence type="ECO:0000256" key="1">
    <source>
        <dbReference type="ARBA" id="ARBA00023002"/>
    </source>
</evidence>
<dbReference type="Proteomes" id="UP000033187">
    <property type="component" value="Chromosome 1"/>
</dbReference>
<dbReference type="EC" id="1.8.4.11" evidence="4"/>
<accession>A0A0D6JHE1</accession>
<dbReference type="HAMAP" id="MF_01401">
    <property type="entry name" value="MsrA"/>
    <property type="match status" value="1"/>
</dbReference>
<reference evidence="7" key="1">
    <citation type="submission" date="2015-02" db="EMBL/GenBank/DDBJ databases">
        <authorList>
            <person name="Chooi Y.-H."/>
        </authorList>
    </citation>
    <scope>NUCLEOTIDE SEQUENCE [LARGE SCALE GENOMIC DNA]</scope>
    <source>
        <strain evidence="7">strain Y</strain>
    </source>
</reference>
<dbReference type="PANTHER" id="PTHR43774">
    <property type="entry name" value="PEPTIDE METHIONINE SULFOXIDE REDUCTASE"/>
    <property type="match status" value="1"/>
</dbReference>
<organism evidence="6 7">
    <name type="scientific">Candidatus Filomicrobium marinum</name>
    <dbReference type="NCBI Taxonomy" id="1608628"/>
    <lineage>
        <taxon>Bacteria</taxon>
        <taxon>Pseudomonadati</taxon>
        <taxon>Pseudomonadota</taxon>
        <taxon>Alphaproteobacteria</taxon>
        <taxon>Hyphomicrobiales</taxon>
        <taxon>Hyphomicrobiaceae</taxon>
        <taxon>Filomicrobium</taxon>
    </lineage>
</organism>